<evidence type="ECO:0000256" key="2">
    <source>
        <dbReference type="ARBA" id="ARBA00023002"/>
    </source>
</evidence>
<proteinExistence type="inferred from homology"/>
<accession>A0A8T6R6W7</accession>
<dbReference type="CDD" id="cd05233">
    <property type="entry name" value="SDR_c"/>
    <property type="match status" value="1"/>
</dbReference>
<dbReference type="PANTHER" id="PTHR44196:SF1">
    <property type="entry name" value="DEHYDROGENASE_REDUCTASE SDR FAMILY MEMBER 7B"/>
    <property type="match status" value="1"/>
</dbReference>
<reference evidence="3" key="1">
    <citation type="submission" date="2020-03" db="EMBL/GenBank/DDBJ databases">
        <title>Phycicoccus flavus sp. nov., a novel endophytic actinobacterium isolated from branch of Kandelia candel.</title>
        <authorList>
            <person name="Tuo L."/>
        </authorList>
    </citation>
    <scope>NUCLEOTIDE SEQUENCE</scope>
    <source>
        <strain evidence="3">CMS6Z-2</strain>
    </source>
</reference>
<comment type="similarity">
    <text evidence="1">Belongs to the short-chain dehydrogenases/reductases (SDR) family.</text>
</comment>
<comment type="caution">
    <text evidence="3">The sequence shown here is derived from an EMBL/GenBank/DDBJ whole genome shotgun (WGS) entry which is preliminary data.</text>
</comment>
<dbReference type="EMBL" id="SAYU02000054">
    <property type="protein sequence ID" value="NHA69303.1"/>
    <property type="molecule type" value="Genomic_DNA"/>
</dbReference>
<dbReference type="PANTHER" id="PTHR44196">
    <property type="entry name" value="DEHYDROGENASE/REDUCTASE SDR FAMILY MEMBER 7B"/>
    <property type="match status" value="1"/>
</dbReference>
<dbReference type="Gene3D" id="3.40.50.720">
    <property type="entry name" value="NAD(P)-binding Rossmann-like Domain"/>
    <property type="match status" value="1"/>
</dbReference>
<dbReference type="GO" id="GO:0016491">
    <property type="term" value="F:oxidoreductase activity"/>
    <property type="evidence" value="ECO:0007669"/>
    <property type="project" value="UniProtKB-KW"/>
</dbReference>
<organism evidence="3 4">
    <name type="scientific">Phycicoccus flavus</name>
    <dbReference type="NCBI Taxonomy" id="2502783"/>
    <lineage>
        <taxon>Bacteria</taxon>
        <taxon>Bacillati</taxon>
        <taxon>Actinomycetota</taxon>
        <taxon>Actinomycetes</taxon>
        <taxon>Micrococcales</taxon>
        <taxon>Intrasporangiaceae</taxon>
        <taxon>Phycicoccus</taxon>
    </lineage>
</organism>
<evidence type="ECO:0000313" key="3">
    <source>
        <dbReference type="EMBL" id="NHA69303.1"/>
    </source>
</evidence>
<dbReference type="InterPro" id="IPR002347">
    <property type="entry name" value="SDR_fam"/>
</dbReference>
<keyword evidence="2" id="KW-0560">Oxidoreductase</keyword>
<evidence type="ECO:0000256" key="1">
    <source>
        <dbReference type="ARBA" id="ARBA00006484"/>
    </source>
</evidence>
<dbReference type="Pfam" id="PF00106">
    <property type="entry name" value="adh_short"/>
    <property type="match status" value="1"/>
</dbReference>
<name>A0A8T6R6W7_9MICO</name>
<dbReference type="SUPFAM" id="SSF51735">
    <property type="entry name" value="NAD(P)-binding Rossmann-fold domains"/>
    <property type="match status" value="1"/>
</dbReference>
<dbReference type="GO" id="GO:0016020">
    <property type="term" value="C:membrane"/>
    <property type="evidence" value="ECO:0007669"/>
    <property type="project" value="TreeGrafter"/>
</dbReference>
<dbReference type="Proteomes" id="UP000287866">
    <property type="component" value="Unassembled WGS sequence"/>
</dbReference>
<evidence type="ECO:0000313" key="4">
    <source>
        <dbReference type="Proteomes" id="UP000287866"/>
    </source>
</evidence>
<dbReference type="AlphaFoldDB" id="A0A8T6R6W7"/>
<dbReference type="InterPro" id="IPR020904">
    <property type="entry name" value="Sc_DH/Rdtase_CS"/>
</dbReference>
<dbReference type="PROSITE" id="PS00061">
    <property type="entry name" value="ADH_SHORT"/>
    <property type="match status" value="1"/>
</dbReference>
<sequence>MPVAASGATAAGPDRDAVSPATAVVTGAAHGIGRALVRRLAADGVRVVAADVDVDALADLAQETGAHPVTADLATEDGVRRLVDAAHDHLGDVDVWFGNAGIDAGHGLEASEEDWRRTHDVNVMAHVRAARLLVPRWLERGSGRYVVTASAAGLLTMLGSPVYSVTKHGAVAFAEWLSATYRHRGVVVQAICPQGVRTRMLEDAGGLADLLGRDDVRTPEEVADLAVDALATDRFLVLPHPEVAGYYGGRAADPDRWLAGMNRLQGRLEAAGALPGPGS</sequence>
<gene>
    <name evidence="3" type="ORF">EPD83_014765</name>
</gene>
<keyword evidence="4" id="KW-1185">Reference proteome</keyword>
<dbReference type="InterPro" id="IPR036291">
    <property type="entry name" value="NAD(P)-bd_dom_sf"/>
</dbReference>
<protein>
    <submittedName>
        <fullName evidence="3">SDR family oxidoreductase</fullName>
    </submittedName>
</protein>
<dbReference type="PRINTS" id="PR00081">
    <property type="entry name" value="GDHRDH"/>
</dbReference>